<feature type="chain" id="PRO_5005791500" description="Cutinase" evidence="2">
    <location>
        <begin position="29"/>
        <end position="284"/>
    </location>
</feature>
<protein>
    <recommendedName>
        <fullName evidence="5">Cutinase</fullName>
    </recommendedName>
</protein>
<dbReference type="InterPro" id="IPR000675">
    <property type="entry name" value="Cutinase/axe"/>
</dbReference>
<evidence type="ECO:0000256" key="1">
    <source>
        <dbReference type="ARBA" id="ARBA00022801"/>
    </source>
</evidence>
<sequence length="284" mass="30427">MKAQHILTSLTAFAATCAVFITVPPASAQETATPGECPAVVAIAGRGSEQYDFEPTKYSAAGQWVSNGYEAQNLRAMFRGLENYWLTTRGESIMDSVLVHGLPAEVYPAAFDYTFGANFSFEFGNSVRSGQSGVLEEIDAFEQETGCTPQYLLVGYSQGSLVVSGQADELIARDQYVGTLLVADPGQKVSDAGVIGHNAHMGGLTSIIPTQGTQQKTLKYCIDGDIVCDVHPSQVQSALGASKGIKSPEDVFSVLLPHAQYFIVPRDSDTQVYEHLGQWIAEAS</sequence>
<dbReference type="Pfam" id="PF01083">
    <property type="entry name" value="Cutinase"/>
    <property type="match status" value="1"/>
</dbReference>
<name>A0A0M4CR32_9CORY</name>
<evidence type="ECO:0000256" key="2">
    <source>
        <dbReference type="SAM" id="SignalP"/>
    </source>
</evidence>
<keyword evidence="4" id="KW-1185">Reference proteome</keyword>
<dbReference type="RefSeq" id="WP_053545447.1">
    <property type="nucleotide sequence ID" value="NZ_CP009220.1"/>
</dbReference>
<accession>A0A0M4CR32</accession>
<dbReference type="Proteomes" id="UP000068067">
    <property type="component" value="Chromosome"/>
</dbReference>
<dbReference type="GO" id="GO:0016787">
    <property type="term" value="F:hydrolase activity"/>
    <property type="evidence" value="ECO:0007669"/>
    <property type="project" value="UniProtKB-KW"/>
</dbReference>
<dbReference type="KEGG" id="cdx:CDES_10710"/>
<feature type="signal peptide" evidence="2">
    <location>
        <begin position="1"/>
        <end position="28"/>
    </location>
</feature>
<organism evidence="3 4">
    <name type="scientific">Corynebacterium deserti GIMN1.010</name>
    <dbReference type="NCBI Taxonomy" id="931089"/>
    <lineage>
        <taxon>Bacteria</taxon>
        <taxon>Bacillati</taxon>
        <taxon>Actinomycetota</taxon>
        <taxon>Actinomycetes</taxon>
        <taxon>Mycobacteriales</taxon>
        <taxon>Corynebacteriaceae</taxon>
        <taxon>Corynebacterium</taxon>
    </lineage>
</organism>
<dbReference type="SUPFAM" id="SSF53474">
    <property type="entry name" value="alpha/beta-Hydrolases"/>
    <property type="match status" value="1"/>
</dbReference>
<dbReference type="InterPro" id="IPR029058">
    <property type="entry name" value="AB_hydrolase_fold"/>
</dbReference>
<evidence type="ECO:0008006" key="5">
    <source>
        <dbReference type="Google" id="ProtNLM"/>
    </source>
</evidence>
<dbReference type="EMBL" id="CP009220">
    <property type="protein sequence ID" value="ALC06517.1"/>
    <property type="molecule type" value="Genomic_DNA"/>
</dbReference>
<dbReference type="Gene3D" id="3.40.50.1820">
    <property type="entry name" value="alpha/beta hydrolase"/>
    <property type="match status" value="1"/>
</dbReference>
<evidence type="ECO:0000313" key="4">
    <source>
        <dbReference type="Proteomes" id="UP000068067"/>
    </source>
</evidence>
<reference evidence="3 4" key="1">
    <citation type="submission" date="2014-08" db="EMBL/GenBank/DDBJ databases">
        <title>Complete genome sequence of Corynebacterium deserti GIMN1.010 (=DSM 45689), isolated from desert sand in western China.</title>
        <authorList>
            <person name="Ruckert C."/>
            <person name="Albersmeier A."/>
            <person name="Kalinowski J."/>
        </authorList>
    </citation>
    <scope>NUCLEOTIDE SEQUENCE [LARGE SCALE GENOMIC DNA]</scope>
    <source>
        <strain evidence="3 4">GIMN1.010</strain>
    </source>
</reference>
<dbReference type="OrthoDB" id="4457739at2"/>
<keyword evidence="1" id="KW-0378">Hydrolase</keyword>
<proteinExistence type="predicted"/>
<dbReference type="STRING" id="931089.CDES_10710"/>
<evidence type="ECO:0000313" key="3">
    <source>
        <dbReference type="EMBL" id="ALC06517.1"/>
    </source>
</evidence>
<dbReference type="AlphaFoldDB" id="A0A0M4CR32"/>
<dbReference type="SMART" id="SM01110">
    <property type="entry name" value="Cutinase"/>
    <property type="match status" value="1"/>
</dbReference>
<dbReference type="PATRIC" id="fig|931089.4.peg.2167"/>
<gene>
    <name evidence="3" type="ORF">CDES_10710</name>
</gene>
<keyword evidence="2" id="KW-0732">Signal</keyword>